<dbReference type="AlphaFoldDB" id="A0AAN5CLE1"/>
<dbReference type="InterPro" id="IPR001628">
    <property type="entry name" value="Znf_hrmn_rcpt"/>
</dbReference>
<evidence type="ECO:0000313" key="10">
    <source>
        <dbReference type="EMBL" id="GMR46523.1"/>
    </source>
</evidence>
<evidence type="ECO:0000256" key="3">
    <source>
        <dbReference type="ARBA" id="ARBA00022833"/>
    </source>
</evidence>
<evidence type="ECO:0000313" key="11">
    <source>
        <dbReference type="Proteomes" id="UP001328107"/>
    </source>
</evidence>
<dbReference type="PRINTS" id="PR00047">
    <property type="entry name" value="STROIDFINGER"/>
</dbReference>
<keyword evidence="4" id="KW-0805">Transcription regulation</keyword>
<evidence type="ECO:0000256" key="1">
    <source>
        <dbReference type="ARBA" id="ARBA00022723"/>
    </source>
</evidence>
<evidence type="ECO:0000256" key="4">
    <source>
        <dbReference type="ARBA" id="ARBA00023015"/>
    </source>
</evidence>
<dbReference type="Gene3D" id="3.30.50.10">
    <property type="entry name" value="Erythroid Transcription Factor GATA-1, subunit A"/>
    <property type="match status" value="1"/>
</dbReference>
<organism evidence="10 11">
    <name type="scientific">Pristionchus mayeri</name>
    <dbReference type="NCBI Taxonomy" id="1317129"/>
    <lineage>
        <taxon>Eukaryota</taxon>
        <taxon>Metazoa</taxon>
        <taxon>Ecdysozoa</taxon>
        <taxon>Nematoda</taxon>
        <taxon>Chromadorea</taxon>
        <taxon>Rhabditida</taxon>
        <taxon>Rhabditina</taxon>
        <taxon>Diplogasteromorpha</taxon>
        <taxon>Diplogasteroidea</taxon>
        <taxon>Neodiplogasteridae</taxon>
        <taxon>Pristionchus</taxon>
    </lineage>
</organism>
<sequence>VCLRWTMPDDDADFRQCLVCQTPVRTLHLGMDVCRACASFFKRAKSIGAEYPCRQGTGKCSVAKDGRFMCRRCRFDRCVKVGLEYDGQMKCRRPSAGNSLRRVGKEYRALIDRRKRRELKLLRTCGVRLPHPRDELYYINVPASVNVLSIAVEEAVQFYEKAFPSLKQLAKNEWEMIFKEFVAKLTLISGYYCGRKLWGSSRTKVMSSVVTCYDREKPFEFYYPDVKENKGAFKSSLRSHADDHNAIFKPIFDRANITETEFHALAALILTEHDLQISEKALQQIDTIRHGIFNNLQAYYREELALTDYSTRLGNLMSLNHAVQESCAIFKVFFGFYSTIFDSFMVNRSMETLLLGS</sequence>
<keyword evidence="5" id="KW-0238">DNA-binding</keyword>
<keyword evidence="7" id="KW-0675">Receptor</keyword>
<dbReference type="GO" id="GO:0008270">
    <property type="term" value="F:zinc ion binding"/>
    <property type="evidence" value="ECO:0007669"/>
    <property type="project" value="UniProtKB-KW"/>
</dbReference>
<dbReference type="Pfam" id="PF00105">
    <property type="entry name" value="zf-C4"/>
    <property type="match status" value="1"/>
</dbReference>
<dbReference type="SUPFAM" id="SSF48508">
    <property type="entry name" value="Nuclear receptor ligand-binding domain"/>
    <property type="match status" value="1"/>
</dbReference>
<dbReference type="GO" id="GO:0005634">
    <property type="term" value="C:nucleus"/>
    <property type="evidence" value="ECO:0007669"/>
    <property type="project" value="TreeGrafter"/>
</dbReference>
<feature type="non-terminal residue" evidence="10">
    <location>
        <position position="1"/>
    </location>
</feature>
<dbReference type="PANTHER" id="PTHR46011">
    <property type="entry name" value="NUCLEAR HORMONE RECEPTOR FAMILY MEMBER NHR-86-RELATED"/>
    <property type="match status" value="1"/>
</dbReference>
<dbReference type="InterPro" id="IPR013088">
    <property type="entry name" value="Znf_NHR/GATA"/>
</dbReference>
<name>A0AAN5CLE1_9BILA</name>
<dbReference type="GO" id="GO:0003700">
    <property type="term" value="F:DNA-binding transcription factor activity"/>
    <property type="evidence" value="ECO:0007669"/>
    <property type="project" value="InterPro"/>
</dbReference>
<evidence type="ECO:0000259" key="9">
    <source>
        <dbReference type="PROSITE" id="PS51030"/>
    </source>
</evidence>
<keyword evidence="11" id="KW-1185">Reference proteome</keyword>
<reference evidence="11" key="1">
    <citation type="submission" date="2022-10" db="EMBL/GenBank/DDBJ databases">
        <title>Genome assembly of Pristionchus species.</title>
        <authorList>
            <person name="Yoshida K."/>
            <person name="Sommer R.J."/>
        </authorList>
    </citation>
    <scope>NUCLEOTIDE SEQUENCE [LARGE SCALE GENOMIC DNA]</scope>
    <source>
        <strain evidence="11">RS5460</strain>
    </source>
</reference>
<dbReference type="InterPro" id="IPR035500">
    <property type="entry name" value="NHR-like_dom_sf"/>
</dbReference>
<dbReference type="Pfam" id="PF00104">
    <property type="entry name" value="Hormone_recep"/>
    <property type="match status" value="1"/>
</dbReference>
<feature type="domain" description="Nuclear receptor" evidence="9">
    <location>
        <begin position="14"/>
        <end position="90"/>
    </location>
</feature>
<keyword evidence="2" id="KW-0863">Zinc-finger</keyword>
<evidence type="ECO:0000256" key="7">
    <source>
        <dbReference type="ARBA" id="ARBA00023170"/>
    </source>
</evidence>
<accession>A0AAN5CLE1</accession>
<dbReference type="EMBL" id="BTRK01000004">
    <property type="protein sequence ID" value="GMR46523.1"/>
    <property type="molecule type" value="Genomic_DNA"/>
</dbReference>
<keyword evidence="3" id="KW-0862">Zinc</keyword>
<evidence type="ECO:0000256" key="6">
    <source>
        <dbReference type="ARBA" id="ARBA00023163"/>
    </source>
</evidence>
<protein>
    <recommendedName>
        <fullName evidence="9">Nuclear receptor domain-containing protein</fullName>
    </recommendedName>
</protein>
<dbReference type="PROSITE" id="PS51030">
    <property type="entry name" value="NUCLEAR_REC_DBD_2"/>
    <property type="match status" value="1"/>
</dbReference>
<dbReference type="PANTHER" id="PTHR46011:SF6">
    <property type="entry name" value="HIGH ZINC ACTIVATED NUCLEAR RECEPTOR PROTEIN"/>
    <property type="match status" value="1"/>
</dbReference>
<proteinExistence type="predicted"/>
<evidence type="ECO:0000256" key="2">
    <source>
        <dbReference type="ARBA" id="ARBA00022771"/>
    </source>
</evidence>
<evidence type="ECO:0000256" key="8">
    <source>
        <dbReference type="ARBA" id="ARBA00023242"/>
    </source>
</evidence>
<gene>
    <name evidence="10" type="ORF">PMAYCL1PPCAC_16718</name>
</gene>
<dbReference type="Proteomes" id="UP001328107">
    <property type="component" value="Unassembled WGS sequence"/>
</dbReference>
<dbReference type="InterPro" id="IPR000536">
    <property type="entry name" value="Nucl_hrmn_rcpt_lig-bd"/>
</dbReference>
<evidence type="ECO:0000256" key="5">
    <source>
        <dbReference type="ARBA" id="ARBA00023125"/>
    </source>
</evidence>
<keyword evidence="6" id="KW-0804">Transcription</keyword>
<dbReference type="GO" id="GO:0043565">
    <property type="term" value="F:sequence-specific DNA binding"/>
    <property type="evidence" value="ECO:0007669"/>
    <property type="project" value="InterPro"/>
</dbReference>
<dbReference type="Gene3D" id="1.10.565.10">
    <property type="entry name" value="Retinoid X Receptor"/>
    <property type="match status" value="1"/>
</dbReference>
<dbReference type="SMART" id="SM00430">
    <property type="entry name" value="HOLI"/>
    <property type="match status" value="1"/>
</dbReference>
<dbReference type="SUPFAM" id="SSF57716">
    <property type="entry name" value="Glucocorticoid receptor-like (DNA-binding domain)"/>
    <property type="match status" value="1"/>
</dbReference>
<keyword evidence="8" id="KW-0539">Nucleus</keyword>
<comment type="caution">
    <text evidence="10">The sequence shown here is derived from an EMBL/GenBank/DDBJ whole genome shotgun (WGS) entry which is preliminary data.</text>
</comment>
<dbReference type="SMART" id="SM00399">
    <property type="entry name" value="ZnF_C4"/>
    <property type="match status" value="1"/>
</dbReference>
<keyword evidence="1" id="KW-0479">Metal-binding</keyword>